<evidence type="ECO:0000259" key="3">
    <source>
        <dbReference type="PROSITE" id="PS51186"/>
    </source>
</evidence>
<dbReference type="PROSITE" id="PS51186">
    <property type="entry name" value="GNAT"/>
    <property type="match status" value="1"/>
</dbReference>
<dbReference type="PANTHER" id="PTHR43877:SF2">
    <property type="entry name" value="AMINOALKYLPHOSPHONATE N-ACETYLTRANSFERASE-RELATED"/>
    <property type="match status" value="1"/>
</dbReference>
<accession>A0A9D2C1X2</accession>
<dbReference type="Proteomes" id="UP000823915">
    <property type="component" value="Unassembled WGS sequence"/>
</dbReference>
<dbReference type="InterPro" id="IPR050832">
    <property type="entry name" value="Bact_Acetyltransf"/>
</dbReference>
<gene>
    <name evidence="4" type="ORF">H9838_06945</name>
</gene>
<evidence type="ECO:0000256" key="2">
    <source>
        <dbReference type="ARBA" id="ARBA00023315"/>
    </source>
</evidence>
<dbReference type="Gene3D" id="3.40.630.30">
    <property type="match status" value="1"/>
</dbReference>
<name>A0A9D2C1X2_9FIRM</name>
<proteinExistence type="predicted"/>
<dbReference type="InterPro" id="IPR016181">
    <property type="entry name" value="Acyl_CoA_acyltransferase"/>
</dbReference>
<dbReference type="SUPFAM" id="SSF55729">
    <property type="entry name" value="Acyl-CoA N-acyltransferases (Nat)"/>
    <property type="match status" value="1"/>
</dbReference>
<evidence type="ECO:0000313" key="5">
    <source>
        <dbReference type="Proteomes" id="UP000823915"/>
    </source>
</evidence>
<organism evidence="4 5">
    <name type="scientific">Candidatus Acutalibacter pullistercoris</name>
    <dbReference type="NCBI Taxonomy" id="2838418"/>
    <lineage>
        <taxon>Bacteria</taxon>
        <taxon>Bacillati</taxon>
        <taxon>Bacillota</taxon>
        <taxon>Clostridia</taxon>
        <taxon>Eubacteriales</taxon>
        <taxon>Acutalibacteraceae</taxon>
        <taxon>Acutalibacter</taxon>
    </lineage>
</organism>
<dbReference type="InterPro" id="IPR000182">
    <property type="entry name" value="GNAT_dom"/>
</dbReference>
<reference evidence="4" key="1">
    <citation type="journal article" date="2021" name="PeerJ">
        <title>Extensive microbial diversity within the chicken gut microbiome revealed by metagenomics and culture.</title>
        <authorList>
            <person name="Gilroy R."/>
            <person name="Ravi A."/>
            <person name="Getino M."/>
            <person name="Pursley I."/>
            <person name="Horton D.L."/>
            <person name="Alikhan N.F."/>
            <person name="Baker D."/>
            <person name="Gharbi K."/>
            <person name="Hall N."/>
            <person name="Watson M."/>
            <person name="Adriaenssens E.M."/>
            <person name="Foster-Nyarko E."/>
            <person name="Jarju S."/>
            <person name="Secka A."/>
            <person name="Antonio M."/>
            <person name="Oren A."/>
            <person name="Chaudhuri R.R."/>
            <person name="La Ragione R."/>
            <person name="Hildebrand F."/>
            <person name="Pallen M.J."/>
        </authorList>
    </citation>
    <scope>NUCLEOTIDE SEQUENCE</scope>
    <source>
        <strain evidence="4">1282</strain>
    </source>
</reference>
<keyword evidence="1" id="KW-0808">Transferase</keyword>
<dbReference type="AlphaFoldDB" id="A0A9D2C1X2"/>
<dbReference type="GO" id="GO:0016747">
    <property type="term" value="F:acyltransferase activity, transferring groups other than amino-acyl groups"/>
    <property type="evidence" value="ECO:0007669"/>
    <property type="project" value="InterPro"/>
</dbReference>
<dbReference type="EMBL" id="DXDU01000111">
    <property type="protein sequence ID" value="HIY26892.1"/>
    <property type="molecule type" value="Genomic_DNA"/>
</dbReference>
<evidence type="ECO:0000313" key="4">
    <source>
        <dbReference type="EMBL" id="HIY26892.1"/>
    </source>
</evidence>
<comment type="caution">
    <text evidence="4">The sequence shown here is derived from an EMBL/GenBank/DDBJ whole genome shotgun (WGS) entry which is preliminary data.</text>
</comment>
<feature type="domain" description="N-acetyltransferase" evidence="3">
    <location>
        <begin position="1"/>
        <end position="172"/>
    </location>
</feature>
<sequence length="177" mass="19943">MEIRKGREEDLPRIGWLYSQARRAMGEAGIDQWQNGDYPNEADARKDMDQGRCYVLEEGGEVIAVACLAFGHEPTYDEIEGEGWERDDPFYGFLHRIAVAPEAKGRGAAGLLFDELKRQARDRGVEVIRGDTHRDNKPMQRVMDKAGLACRGVIHVEDGTPRLAYEAVLRPGTIEEK</sequence>
<reference evidence="4" key="2">
    <citation type="submission" date="2021-04" db="EMBL/GenBank/DDBJ databases">
        <authorList>
            <person name="Gilroy R."/>
        </authorList>
    </citation>
    <scope>NUCLEOTIDE SEQUENCE</scope>
    <source>
        <strain evidence="4">1282</strain>
    </source>
</reference>
<protein>
    <submittedName>
        <fullName evidence="4">GNAT family N-acetyltransferase</fullName>
    </submittedName>
</protein>
<keyword evidence="2" id="KW-0012">Acyltransferase</keyword>
<dbReference type="PANTHER" id="PTHR43877">
    <property type="entry name" value="AMINOALKYLPHOSPHONATE N-ACETYLTRANSFERASE-RELATED-RELATED"/>
    <property type="match status" value="1"/>
</dbReference>
<evidence type="ECO:0000256" key="1">
    <source>
        <dbReference type="ARBA" id="ARBA00022679"/>
    </source>
</evidence>
<dbReference type="CDD" id="cd04301">
    <property type="entry name" value="NAT_SF"/>
    <property type="match status" value="1"/>
</dbReference>
<dbReference type="Pfam" id="PF00583">
    <property type="entry name" value="Acetyltransf_1"/>
    <property type="match status" value="1"/>
</dbReference>